<evidence type="ECO:0000259" key="10">
    <source>
        <dbReference type="PROSITE" id="PS51352"/>
    </source>
</evidence>
<accession>A0A7Y0LCE8</accession>
<gene>
    <name evidence="11" type="ORF">HII17_10535</name>
</gene>
<organism evidence="11 12">
    <name type="scientific">Thalassotalea algicola</name>
    <dbReference type="NCBI Taxonomy" id="2716224"/>
    <lineage>
        <taxon>Bacteria</taxon>
        <taxon>Pseudomonadati</taxon>
        <taxon>Pseudomonadota</taxon>
        <taxon>Gammaproteobacteria</taxon>
        <taxon>Alteromonadales</taxon>
        <taxon>Colwelliaceae</taxon>
        <taxon>Thalassotalea</taxon>
    </lineage>
</organism>
<evidence type="ECO:0000256" key="5">
    <source>
        <dbReference type="ARBA" id="ARBA00023157"/>
    </source>
</evidence>
<evidence type="ECO:0000256" key="3">
    <source>
        <dbReference type="ARBA" id="ARBA00022729"/>
    </source>
</evidence>
<dbReference type="InterPro" id="IPR013766">
    <property type="entry name" value="Thioredoxin_domain"/>
</dbReference>
<dbReference type="PROSITE" id="PS00194">
    <property type="entry name" value="THIOREDOXIN_1"/>
    <property type="match status" value="1"/>
</dbReference>
<evidence type="ECO:0000256" key="4">
    <source>
        <dbReference type="ARBA" id="ARBA00022764"/>
    </source>
</evidence>
<name>A0A7Y0LCE8_9GAMM</name>
<evidence type="ECO:0000256" key="2">
    <source>
        <dbReference type="ARBA" id="ARBA00005791"/>
    </source>
</evidence>
<dbReference type="Pfam" id="PF01323">
    <property type="entry name" value="DSBA"/>
    <property type="match status" value="1"/>
</dbReference>
<feature type="disulfide bond" description="Redox-active" evidence="8">
    <location>
        <begin position="50"/>
        <end position="53"/>
    </location>
</feature>
<dbReference type="PROSITE" id="PS51352">
    <property type="entry name" value="THIOREDOXIN_2"/>
    <property type="match status" value="1"/>
</dbReference>
<sequence>MYKKLFAVIFLLLPLFPAQAIEFTEGDYYVEIKGNVTAQKEITEFFSFYCPACFKQEPFMNQLKIALPEGATFKKNHVDGMPGRNPEIENLLTKALIAAKHLNVEDKIVPAIFNYIHLNKANFSNEKDIKNLFVINDVDGDKFDKVFSSFSVNMGAKKMQKNTENIRSQGFTSVPTLIINGKYKPVTNKIKTMDEYKNLVLFLLNKTA</sequence>
<dbReference type="PANTHER" id="PTHR35891">
    <property type="entry name" value="THIOL:DISULFIDE INTERCHANGE PROTEIN DSBA"/>
    <property type="match status" value="1"/>
</dbReference>
<dbReference type="SUPFAM" id="SSF52833">
    <property type="entry name" value="Thioredoxin-like"/>
    <property type="match status" value="1"/>
</dbReference>
<reference evidence="11 12" key="1">
    <citation type="submission" date="2020-04" db="EMBL/GenBank/DDBJ databases">
        <title>Thalassotalea sp. M1531, isolated from the surface of marine red alga.</title>
        <authorList>
            <person name="Pang L."/>
            <person name="Lu D.-C."/>
        </authorList>
    </citation>
    <scope>NUCLEOTIDE SEQUENCE [LARGE SCALE GENOMIC DNA]</scope>
    <source>
        <strain evidence="11 12">M1531</strain>
    </source>
</reference>
<evidence type="ECO:0000256" key="9">
    <source>
        <dbReference type="SAM" id="SignalP"/>
    </source>
</evidence>
<feature type="domain" description="Thioredoxin" evidence="10">
    <location>
        <begin position="10"/>
        <end position="152"/>
    </location>
</feature>
<keyword evidence="4 7" id="KW-0574">Periplasm</keyword>
<dbReference type="InterPro" id="IPR001853">
    <property type="entry name" value="DSBA-like_thioredoxin_dom"/>
</dbReference>
<comment type="caution">
    <text evidence="11">The sequence shown here is derived from an EMBL/GenBank/DDBJ whole genome shotgun (WGS) entry which is preliminary data.</text>
</comment>
<dbReference type="InterPro" id="IPR017937">
    <property type="entry name" value="Thioredoxin_CS"/>
</dbReference>
<keyword evidence="3 9" id="KW-0732">Signal</keyword>
<dbReference type="CDD" id="cd03019">
    <property type="entry name" value="DsbA_DsbA"/>
    <property type="match status" value="1"/>
</dbReference>
<dbReference type="GO" id="GO:0015036">
    <property type="term" value="F:disulfide oxidoreductase activity"/>
    <property type="evidence" value="ECO:0007669"/>
    <property type="project" value="UniProtKB-ARBA"/>
</dbReference>
<evidence type="ECO:0000313" key="11">
    <source>
        <dbReference type="EMBL" id="NMP32004.1"/>
    </source>
</evidence>
<dbReference type="InterPro" id="IPR050824">
    <property type="entry name" value="Thiol_disulfide_DsbA"/>
</dbReference>
<evidence type="ECO:0000256" key="7">
    <source>
        <dbReference type="PIRNR" id="PIRNR001488"/>
    </source>
</evidence>
<feature type="chain" id="PRO_5031269743" description="Thiol:disulfide interchange protein" evidence="9">
    <location>
        <begin position="21"/>
        <end position="208"/>
    </location>
</feature>
<keyword evidence="12" id="KW-1185">Reference proteome</keyword>
<proteinExistence type="inferred from homology"/>
<evidence type="ECO:0000313" key="12">
    <source>
        <dbReference type="Proteomes" id="UP000568664"/>
    </source>
</evidence>
<dbReference type="PIRSF" id="PIRSF001488">
    <property type="entry name" value="Tdi_protein"/>
    <property type="match status" value="1"/>
</dbReference>
<evidence type="ECO:0000256" key="6">
    <source>
        <dbReference type="ARBA" id="ARBA00023284"/>
    </source>
</evidence>
<dbReference type="PANTHER" id="PTHR35891:SF2">
    <property type="entry name" value="THIOL:DISULFIDE INTERCHANGE PROTEIN DSBA"/>
    <property type="match status" value="1"/>
</dbReference>
<comment type="similarity">
    <text evidence="2">Belongs to the thioredoxin family. DsbA subfamily.</text>
</comment>
<dbReference type="RefSeq" id="WP_169075330.1">
    <property type="nucleotide sequence ID" value="NZ_JABBXH010000003.1"/>
</dbReference>
<dbReference type="Proteomes" id="UP000568664">
    <property type="component" value="Unassembled WGS sequence"/>
</dbReference>
<feature type="signal peptide" evidence="9">
    <location>
        <begin position="1"/>
        <end position="20"/>
    </location>
</feature>
<protein>
    <recommendedName>
        <fullName evidence="7">Thiol:disulfide interchange protein</fullName>
    </recommendedName>
</protein>
<dbReference type="InterPro" id="IPR036249">
    <property type="entry name" value="Thioredoxin-like_sf"/>
</dbReference>
<evidence type="ECO:0000256" key="1">
    <source>
        <dbReference type="ARBA" id="ARBA00004418"/>
    </source>
</evidence>
<comment type="subcellular location">
    <subcellularLocation>
        <location evidence="1 7">Periplasm</location>
    </subcellularLocation>
</comment>
<dbReference type="GO" id="GO:0042597">
    <property type="term" value="C:periplasmic space"/>
    <property type="evidence" value="ECO:0007669"/>
    <property type="project" value="UniProtKB-SubCell"/>
</dbReference>
<dbReference type="EMBL" id="JABBXH010000003">
    <property type="protein sequence ID" value="NMP32004.1"/>
    <property type="molecule type" value="Genomic_DNA"/>
</dbReference>
<keyword evidence="5 7" id="KW-1015">Disulfide bond</keyword>
<dbReference type="InterPro" id="IPR023205">
    <property type="entry name" value="DsbA/DsbL"/>
</dbReference>
<evidence type="ECO:0000256" key="8">
    <source>
        <dbReference type="PIRSR" id="PIRSR001488-1"/>
    </source>
</evidence>
<keyword evidence="6" id="KW-0676">Redox-active center</keyword>
<dbReference type="Gene3D" id="3.40.30.10">
    <property type="entry name" value="Glutaredoxin"/>
    <property type="match status" value="1"/>
</dbReference>
<dbReference type="AlphaFoldDB" id="A0A7Y0LCE8"/>